<evidence type="ECO:0000256" key="1">
    <source>
        <dbReference type="SAM" id="Phobius"/>
    </source>
</evidence>
<comment type="caution">
    <text evidence="2">The sequence shown here is derived from an EMBL/GenBank/DDBJ whole genome shotgun (WGS) entry which is preliminary data.</text>
</comment>
<dbReference type="EMBL" id="JTHP01000003">
    <property type="protein sequence ID" value="KJD47135.1"/>
    <property type="molecule type" value="Genomic_DNA"/>
</dbReference>
<keyword evidence="3" id="KW-1185">Reference proteome</keyword>
<accession>A0A0D7X6T8</accession>
<proteinExistence type="predicted"/>
<dbReference type="PATRIC" id="fig|159743.3.peg.645"/>
<gene>
    <name evidence="2" type="ORF">QD47_02995</name>
</gene>
<evidence type="ECO:0000313" key="2">
    <source>
        <dbReference type="EMBL" id="KJD47135.1"/>
    </source>
</evidence>
<keyword evidence="1" id="KW-0812">Transmembrane</keyword>
<organism evidence="2 3">
    <name type="scientific">Paenibacillus terrae</name>
    <dbReference type="NCBI Taxonomy" id="159743"/>
    <lineage>
        <taxon>Bacteria</taxon>
        <taxon>Bacillati</taxon>
        <taxon>Bacillota</taxon>
        <taxon>Bacilli</taxon>
        <taxon>Bacillales</taxon>
        <taxon>Paenibacillaceae</taxon>
        <taxon>Paenibacillus</taxon>
    </lineage>
</organism>
<sequence>MKKIFKKIFKHPIGIAVSSGVISSTISALIVAYIKSESFMSASITVWKWVISLFHSVLTFGVPVWMLLLILIIYFKLINPISNSFNKNSSPDFLNYKSDIIEGIRWEWEWFSYYGKYSISNRIDAVCIHCNGYLIDNRHSYHINTLECEHCGFKKNLSEWEHEEYRNKIKREILRRTRNKSNENSM</sequence>
<feature type="transmembrane region" description="Helical" evidence="1">
    <location>
        <begin position="46"/>
        <end position="75"/>
    </location>
</feature>
<reference evidence="2 3" key="1">
    <citation type="submission" date="2014-11" db="EMBL/GenBank/DDBJ databases">
        <title>Draft Genome Sequences of Paenibacillus polymyxa NRRL B-30509 and Paenibacillus terrae NRRL B-30644, Strains from a Poultry Environment that Produce Tridecaptin A and Paenicidins.</title>
        <authorList>
            <person name="van Belkum M.J."/>
            <person name="Lohans C.T."/>
            <person name="Vederas J.C."/>
        </authorList>
    </citation>
    <scope>NUCLEOTIDE SEQUENCE [LARGE SCALE GENOMIC DNA]</scope>
    <source>
        <strain evidence="2 3">NRRL B-30644</strain>
    </source>
</reference>
<evidence type="ECO:0000313" key="3">
    <source>
        <dbReference type="Proteomes" id="UP000032534"/>
    </source>
</evidence>
<name>A0A0D7X6T8_9BACL</name>
<keyword evidence="1" id="KW-1133">Transmembrane helix</keyword>
<dbReference type="AlphaFoldDB" id="A0A0D7X6T8"/>
<keyword evidence="1" id="KW-0472">Membrane</keyword>
<dbReference type="Proteomes" id="UP000032534">
    <property type="component" value="Unassembled WGS sequence"/>
</dbReference>
<protein>
    <submittedName>
        <fullName evidence="2">Uncharacterized protein</fullName>
    </submittedName>
</protein>
<feature type="transmembrane region" description="Helical" evidence="1">
    <location>
        <begin position="12"/>
        <end position="34"/>
    </location>
</feature>